<dbReference type="Gene3D" id="3.30.110.40">
    <property type="entry name" value="TusA-like domain"/>
    <property type="match status" value="1"/>
</dbReference>
<dbReference type="EMBL" id="UOGF01000121">
    <property type="protein sequence ID" value="VAX33845.1"/>
    <property type="molecule type" value="Genomic_DNA"/>
</dbReference>
<dbReference type="PROSITE" id="PS01148">
    <property type="entry name" value="UPF0033"/>
    <property type="match status" value="1"/>
</dbReference>
<proteinExistence type="inferred from homology"/>
<organism evidence="3">
    <name type="scientific">hydrothermal vent metagenome</name>
    <dbReference type="NCBI Taxonomy" id="652676"/>
    <lineage>
        <taxon>unclassified sequences</taxon>
        <taxon>metagenomes</taxon>
        <taxon>ecological metagenomes</taxon>
    </lineage>
</organism>
<dbReference type="PANTHER" id="PTHR33279">
    <property type="entry name" value="SULFUR CARRIER PROTEIN YEDF-RELATED"/>
    <property type="match status" value="1"/>
</dbReference>
<reference evidence="3" key="1">
    <citation type="submission" date="2018-06" db="EMBL/GenBank/DDBJ databases">
        <authorList>
            <person name="Zhirakovskaya E."/>
        </authorList>
    </citation>
    <scope>NUCLEOTIDE SEQUENCE</scope>
</reference>
<comment type="similarity">
    <text evidence="1">Belongs to the sulfur carrier protein TusA family.</text>
</comment>
<dbReference type="SUPFAM" id="SSF64307">
    <property type="entry name" value="SirA-like"/>
    <property type="match status" value="1"/>
</dbReference>
<dbReference type="AlphaFoldDB" id="A0A3B1DQ41"/>
<dbReference type="InterPro" id="IPR001455">
    <property type="entry name" value="TusA-like"/>
</dbReference>
<evidence type="ECO:0000313" key="3">
    <source>
        <dbReference type="EMBL" id="VAX33845.1"/>
    </source>
</evidence>
<sequence>MTKADFSLDTLGMFCPIPVILTSKKMKEMVSGQIIEVLSDDPGIKKDMPVWCKNTGNTLLSLKEADGVITIYLCKKT</sequence>
<dbReference type="Pfam" id="PF01206">
    <property type="entry name" value="TusA"/>
    <property type="match status" value="1"/>
</dbReference>
<dbReference type="PANTHER" id="PTHR33279:SF6">
    <property type="entry name" value="SULFUR CARRIER PROTEIN YEDF-RELATED"/>
    <property type="match status" value="1"/>
</dbReference>
<feature type="domain" description="UPF0033" evidence="2">
    <location>
        <begin position="8"/>
        <end position="32"/>
    </location>
</feature>
<evidence type="ECO:0000259" key="2">
    <source>
        <dbReference type="PROSITE" id="PS01148"/>
    </source>
</evidence>
<dbReference type="CDD" id="cd00291">
    <property type="entry name" value="SirA_YedF_YeeD"/>
    <property type="match status" value="1"/>
</dbReference>
<accession>A0A3B1DQ41</accession>
<dbReference type="InterPro" id="IPR036868">
    <property type="entry name" value="TusA-like_sf"/>
</dbReference>
<evidence type="ECO:0000256" key="1">
    <source>
        <dbReference type="ARBA" id="ARBA00008984"/>
    </source>
</evidence>
<name>A0A3B1DQ41_9ZZZZ</name>
<protein>
    <recommendedName>
        <fullName evidence="2">UPF0033 domain-containing protein</fullName>
    </recommendedName>
</protein>
<gene>
    <name evidence="3" type="ORF">MNBD_NITROSPIRAE01-1286</name>
</gene>